<reference evidence="1" key="1">
    <citation type="submission" date="2022-02" db="EMBL/GenBank/DDBJ databases">
        <authorList>
            <person name="Kim D."/>
            <person name="Kim Y."/>
            <person name="Lee S.-M."/>
            <person name="Kim H."/>
            <person name="Nong L.K."/>
        </authorList>
    </citation>
    <scope>NUCLEOTIDE SEQUENCE</scope>
</reference>
<sequence>MGRCMKKFCIYGRVSVDNGWYLCKSGVGEDELAKWLAYYRKTWRYVKGISYDE</sequence>
<gene>
    <name evidence="1" type="ORF">KP12_226</name>
</gene>
<proteinExistence type="predicted"/>
<evidence type="ECO:0000313" key="1">
    <source>
        <dbReference type="EMBL" id="UNI73634.1"/>
    </source>
</evidence>
<accession>A0A9E6Z0N0</accession>
<protein>
    <submittedName>
        <fullName evidence="1">Uncharacterized protein</fullName>
    </submittedName>
</protein>
<dbReference type="EMBL" id="OM835951">
    <property type="protein sequence ID" value="UNI73634.1"/>
    <property type="molecule type" value="Genomic_DNA"/>
</dbReference>
<name>A0A9E6Z0N0_9CAUD</name>
<organism evidence="1">
    <name type="scientific">Klebsiella phage KP12</name>
    <dbReference type="NCBI Taxonomy" id="2923374"/>
    <lineage>
        <taxon>Viruses</taxon>
        <taxon>Duplodnaviria</taxon>
        <taxon>Heunggongvirae</taxon>
        <taxon>Uroviricota</taxon>
        <taxon>Caudoviricetes</taxon>
        <taxon>Vequintavirinae</taxon>
    </lineage>
</organism>